<organism evidence="7 8">
    <name type="scientific">Photobacterium angustum</name>
    <dbReference type="NCBI Taxonomy" id="661"/>
    <lineage>
        <taxon>Bacteria</taxon>
        <taxon>Pseudomonadati</taxon>
        <taxon>Pseudomonadota</taxon>
        <taxon>Gammaproteobacteria</taxon>
        <taxon>Vibrionales</taxon>
        <taxon>Vibrionaceae</taxon>
        <taxon>Photobacterium</taxon>
    </lineage>
</organism>
<comment type="caution">
    <text evidence="7">The sequence shown here is derived from an EMBL/GenBank/DDBJ whole genome shotgun (WGS) entry which is preliminary data.</text>
</comment>
<evidence type="ECO:0000256" key="3">
    <source>
        <dbReference type="ARBA" id="ARBA00022729"/>
    </source>
</evidence>
<dbReference type="PANTHER" id="PTHR35936:SF38">
    <property type="entry name" value="GLUTAMINE-BINDING PERIPLASMIC PROTEIN"/>
    <property type="match status" value="1"/>
</dbReference>
<gene>
    <name evidence="7" type="ORF">BTO08_20925</name>
</gene>
<dbReference type="InterPro" id="IPR018313">
    <property type="entry name" value="SBP_3_CS"/>
</dbReference>
<evidence type="ECO:0000313" key="8">
    <source>
        <dbReference type="Proteomes" id="UP000238730"/>
    </source>
</evidence>
<evidence type="ECO:0000256" key="2">
    <source>
        <dbReference type="ARBA" id="ARBA00010333"/>
    </source>
</evidence>
<dbReference type="SMART" id="SM00062">
    <property type="entry name" value="PBPb"/>
    <property type="match status" value="1"/>
</dbReference>
<evidence type="ECO:0000259" key="6">
    <source>
        <dbReference type="SMART" id="SM00062"/>
    </source>
</evidence>
<sequence length="270" mass="30314">MKRFFAVLITALTLLLSASHALAAEKSTLEQIKERGTLRVGLSTFVPWAMRDKQGELIGFEVDVAKQLAKDAGVKVEFIPTAWDGIIPALLAGKFDVIIGGMSITPQRNLSVLFTTPYSHSGVQLAASKELAGDKLSIADYNKRSVTLAVRRGAVTVQTAKKYFPKAKLRQFDDESQAFQEVLNGNAQAVLASTPKPEQMTLQYKDKLFLPFKERLSQGSEGFAIRQGDFNLLNFFNNWILLRTQDGWLKERYDYWFTTVDWQNQVKEGQ</sequence>
<dbReference type="Proteomes" id="UP000238730">
    <property type="component" value="Unassembled WGS sequence"/>
</dbReference>
<evidence type="ECO:0000256" key="5">
    <source>
        <dbReference type="SAM" id="SignalP"/>
    </source>
</evidence>
<dbReference type="InterPro" id="IPR001638">
    <property type="entry name" value="Solute-binding_3/MltF_N"/>
</dbReference>
<dbReference type="CDD" id="cd13629">
    <property type="entry name" value="PBP2_Dsm1740"/>
    <property type="match status" value="1"/>
</dbReference>
<comment type="similarity">
    <text evidence="2 4">Belongs to the bacterial solute-binding protein 3 family.</text>
</comment>
<dbReference type="EMBL" id="MSCJ01000003">
    <property type="protein sequence ID" value="PQJ62691.1"/>
    <property type="molecule type" value="Genomic_DNA"/>
</dbReference>
<keyword evidence="3 5" id="KW-0732">Signal</keyword>
<evidence type="ECO:0000313" key="7">
    <source>
        <dbReference type="EMBL" id="PQJ62691.1"/>
    </source>
</evidence>
<protein>
    <submittedName>
        <fullName evidence="7">Amino acid ABC transporter substrate-binding protein</fullName>
    </submittedName>
</protein>
<evidence type="ECO:0000256" key="4">
    <source>
        <dbReference type="RuleBase" id="RU003744"/>
    </source>
</evidence>
<dbReference type="PROSITE" id="PS01039">
    <property type="entry name" value="SBP_BACTERIAL_3"/>
    <property type="match status" value="1"/>
</dbReference>
<dbReference type="SUPFAM" id="SSF53850">
    <property type="entry name" value="Periplasmic binding protein-like II"/>
    <property type="match status" value="1"/>
</dbReference>
<feature type="signal peptide" evidence="5">
    <location>
        <begin position="1"/>
        <end position="23"/>
    </location>
</feature>
<reference evidence="7 8" key="1">
    <citation type="submission" date="2016-12" db="EMBL/GenBank/DDBJ databases">
        <title>Diversity of luminous bacteria.</title>
        <authorList>
            <person name="Yoshizawa S."/>
            <person name="Kogure K."/>
        </authorList>
    </citation>
    <scope>NUCLEOTIDE SEQUENCE [LARGE SCALE GENOMIC DNA]</scope>
    <source>
        <strain evidence="7 8">LC1-200</strain>
    </source>
</reference>
<accession>A0A2S7VMI2</accession>
<feature type="chain" id="PRO_5015398457" evidence="5">
    <location>
        <begin position="24"/>
        <end position="270"/>
    </location>
</feature>
<dbReference type="PANTHER" id="PTHR35936">
    <property type="entry name" value="MEMBRANE-BOUND LYTIC MUREIN TRANSGLYCOSYLASE F"/>
    <property type="match status" value="1"/>
</dbReference>
<name>A0A2S7VMI2_PHOAN</name>
<dbReference type="Gene3D" id="3.40.190.10">
    <property type="entry name" value="Periplasmic binding protein-like II"/>
    <property type="match status" value="2"/>
</dbReference>
<proteinExistence type="inferred from homology"/>
<evidence type="ECO:0000256" key="1">
    <source>
        <dbReference type="ARBA" id="ARBA00004196"/>
    </source>
</evidence>
<dbReference type="Pfam" id="PF00497">
    <property type="entry name" value="SBP_bac_3"/>
    <property type="match status" value="1"/>
</dbReference>
<dbReference type="OrthoDB" id="9768183at2"/>
<dbReference type="RefSeq" id="WP_105062476.1">
    <property type="nucleotide sequence ID" value="NZ_MSCJ01000003.1"/>
</dbReference>
<comment type="subcellular location">
    <subcellularLocation>
        <location evidence="1">Cell envelope</location>
    </subcellularLocation>
</comment>
<dbReference type="GO" id="GO:0030313">
    <property type="term" value="C:cell envelope"/>
    <property type="evidence" value="ECO:0007669"/>
    <property type="project" value="UniProtKB-SubCell"/>
</dbReference>
<feature type="domain" description="Solute-binding protein family 3/N-terminal" evidence="6">
    <location>
        <begin position="37"/>
        <end position="260"/>
    </location>
</feature>
<dbReference type="AlphaFoldDB" id="A0A2S7VMI2"/>